<keyword evidence="2" id="KW-0813">Transport</keyword>
<evidence type="ECO:0000256" key="6">
    <source>
        <dbReference type="SAM" id="Phobius"/>
    </source>
</evidence>
<comment type="subcellular location">
    <subcellularLocation>
        <location evidence="1">Membrane</location>
        <topology evidence="1">Multi-pass membrane protein</topology>
    </subcellularLocation>
</comment>
<feature type="transmembrane region" description="Helical" evidence="6">
    <location>
        <begin position="194"/>
        <end position="213"/>
    </location>
</feature>
<dbReference type="GO" id="GO:0005384">
    <property type="term" value="F:manganese ion transmembrane transporter activity"/>
    <property type="evidence" value="ECO:0007669"/>
    <property type="project" value="TreeGrafter"/>
</dbReference>
<evidence type="ECO:0000256" key="5">
    <source>
        <dbReference type="ARBA" id="ARBA00023136"/>
    </source>
</evidence>
<dbReference type="GO" id="GO:0005886">
    <property type="term" value="C:plasma membrane"/>
    <property type="evidence" value="ECO:0007669"/>
    <property type="project" value="TreeGrafter"/>
</dbReference>
<gene>
    <name evidence="7" type="ORF">A3F35_02030</name>
</gene>
<dbReference type="Proteomes" id="UP000178068">
    <property type="component" value="Unassembled WGS sequence"/>
</dbReference>
<evidence type="ECO:0000313" key="7">
    <source>
        <dbReference type="EMBL" id="OGY29085.1"/>
    </source>
</evidence>
<dbReference type="Pfam" id="PF01566">
    <property type="entry name" value="Nramp"/>
    <property type="match status" value="1"/>
</dbReference>
<evidence type="ECO:0000313" key="8">
    <source>
        <dbReference type="Proteomes" id="UP000178068"/>
    </source>
</evidence>
<dbReference type="PANTHER" id="PTHR11706:SF33">
    <property type="entry name" value="NATURAL RESISTANCE-ASSOCIATED MACROPHAGE PROTEIN 2"/>
    <property type="match status" value="1"/>
</dbReference>
<feature type="transmembrane region" description="Helical" evidence="6">
    <location>
        <begin position="91"/>
        <end position="110"/>
    </location>
</feature>
<protein>
    <submittedName>
        <fullName evidence="7">Iron transporter</fullName>
    </submittedName>
</protein>
<evidence type="ECO:0000256" key="2">
    <source>
        <dbReference type="ARBA" id="ARBA00022448"/>
    </source>
</evidence>
<keyword evidence="4 6" id="KW-1133">Transmembrane helix</keyword>
<evidence type="ECO:0000256" key="4">
    <source>
        <dbReference type="ARBA" id="ARBA00022989"/>
    </source>
</evidence>
<dbReference type="EMBL" id="MHCZ01000042">
    <property type="protein sequence ID" value="OGY29085.1"/>
    <property type="molecule type" value="Genomic_DNA"/>
</dbReference>
<keyword evidence="5 6" id="KW-0472">Membrane</keyword>
<dbReference type="AlphaFoldDB" id="A0A1G1WMW6"/>
<evidence type="ECO:0000256" key="3">
    <source>
        <dbReference type="ARBA" id="ARBA00022692"/>
    </source>
</evidence>
<comment type="caution">
    <text evidence="7">The sequence shown here is derived from an EMBL/GenBank/DDBJ whole genome shotgun (WGS) entry which is preliminary data.</text>
</comment>
<sequence>MQKTIVNQPQVKKARAYWKLLGPGLTTGAADDDPSGIATYSQTGAKFGFQLLWLAPFTFPFMAIVQEMCARIGLVTGRGLAANIRINYPKWVLYSCATLLFITNTINIGADLGAMSKATQLILPSFGFGFLVVGFTALSLILQIFTTYEKYAKYLKWLALILLAYVASVFFVKLDWGQIARATILPTVTFSKEQILLIAAVLGTTISPYLFFWQTSQEVEEEILEGKTTLEAREQSTAAEIKKMRIDVWSGMFLSNLVMYFIIVTVAATLFTAGITNIATAADAATALRPLAGQNAYLLFAAGIVGTGLLAVPVLAGSASYALSESLKWRSGLYRKLKSASAFYGVIIISMLIGLGINFLNIDPIKALLFSAVLNGLIAPVVLVLIVLISSNERIMGKRKNHPLVSILGWFITILMVVVGIALVASFIF</sequence>
<feature type="transmembrane region" description="Helical" evidence="6">
    <location>
        <begin position="368"/>
        <end position="391"/>
    </location>
</feature>
<keyword evidence="3 6" id="KW-0812">Transmembrane</keyword>
<organism evidence="7 8">
    <name type="scientific">Candidatus Woykebacteria bacterium RIFCSPHIGHO2_12_FULL_45_10</name>
    <dbReference type="NCBI Taxonomy" id="1802603"/>
    <lineage>
        <taxon>Bacteria</taxon>
        <taxon>Candidatus Woykeibacteriota</taxon>
    </lineage>
</organism>
<dbReference type="GO" id="GO:0034755">
    <property type="term" value="P:iron ion transmembrane transport"/>
    <property type="evidence" value="ECO:0007669"/>
    <property type="project" value="TreeGrafter"/>
</dbReference>
<feature type="transmembrane region" description="Helical" evidence="6">
    <location>
        <begin position="296"/>
        <end position="321"/>
    </location>
</feature>
<dbReference type="PANTHER" id="PTHR11706">
    <property type="entry name" value="SOLUTE CARRIER PROTEIN FAMILY 11 MEMBER"/>
    <property type="match status" value="1"/>
</dbReference>
<proteinExistence type="predicted"/>
<feature type="transmembrane region" description="Helical" evidence="6">
    <location>
        <begin position="342"/>
        <end position="362"/>
    </location>
</feature>
<name>A0A1G1WMW6_9BACT</name>
<feature type="transmembrane region" description="Helical" evidence="6">
    <location>
        <begin position="253"/>
        <end position="276"/>
    </location>
</feature>
<accession>A0A1G1WMW6</accession>
<feature type="transmembrane region" description="Helical" evidence="6">
    <location>
        <begin position="403"/>
        <end position="428"/>
    </location>
</feature>
<reference evidence="7 8" key="1">
    <citation type="journal article" date="2016" name="Nat. Commun.">
        <title>Thousands of microbial genomes shed light on interconnected biogeochemical processes in an aquifer system.</title>
        <authorList>
            <person name="Anantharaman K."/>
            <person name="Brown C.T."/>
            <person name="Hug L.A."/>
            <person name="Sharon I."/>
            <person name="Castelle C.J."/>
            <person name="Probst A.J."/>
            <person name="Thomas B.C."/>
            <person name="Singh A."/>
            <person name="Wilkins M.J."/>
            <person name="Karaoz U."/>
            <person name="Brodie E.L."/>
            <person name="Williams K.H."/>
            <person name="Hubbard S.S."/>
            <person name="Banfield J.F."/>
        </authorList>
    </citation>
    <scope>NUCLEOTIDE SEQUENCE [LARGE SCALE GENOMIC DNA]</scope>
</reference>
<dbReference type="InterPro" id="IPR001046">
    <property type="entry name" value="NRAMP_fam"/>
</dbReference>
<feature type="transmembrane region" description="Helical" evidence="6">
    <location>
        <begin position="122"/>
        <end position="142"/>
    </location>
</feature>
<feature type="transmembrane region" description="Helical" evidence="6">
    <location>
        <begin position="154"/>
        <end position="174"/>
    </location>
</feature>
<dbReference type="GO" id="GO:0015086">
    <property type="term" value="F:cadmium ion transmembrane transporter activity"/>
    <property type="evidence" value="ECO:0007669"/>
    <property type="project" value="TreeGrafter"/>
</dbReference>
<evidence type="ECO:0000256" key="1">
    <source>
        <dbReference type="ARBA" id="ARBA00004141"/>
    </source>
</evidence>